<reference evidence="3 4" key="1">
    <citation type="submission" date="2020-08" db="EMBL/GenBank/DDBJ databases">
        <authorList>
            <person name="Hejnol A."/>
        </authorList>
    </citation>
    <scope>NUCLEOTIDE SEQUENCE [LARGE SCALE GENOMIC DNA]</scope>
</reference>
<keyword evidence="1" id="KW-0863">Zinc-finger</keyword>
<keyword evidence="1" id="KW-0479">Metal-binding</keyword>
<dbReference type="Pfam" id="PF15961">
    <property type="entry name" value="DUF4764"/>
    <property type="match status" value="2"/>
</dbReference>
<dbReference type="AlphaFoldDB" id="A0A7I8V6T6"/>
<dbReference type="Proteomes" id="UP000549394">
    <property type="component" value="Unassembled WGS sequence"/>
</dbReference>
<sequence>MESINELIPGEIDEPFSDIVPEHVDLLENITRSLKSDNDPIKLVDVGKLYEDGPIQLEILQPGITLNEPNSNELHLPNGLQFNVTNAPNHIENDAQQDIEIFEKNDCIEHLNNSETNKKMNIVYEIVQPEVTNYNYSINDEDFPTLTIKERKERKRMLAKTRSGRVSKPPKHLALDYKRIHLVDWNEEAEDSDGGYSDIHLSEKDIAIRNNVVSLFKKEESSTKKQYGCSLCKKQYIGVAGLARHYKLNPTHGSQKDLIQHYDKIVKDVNRSINDKLYNELPDDGEELKAKKRMRRLKHVIKDCSNEELMDIILPKLCPAVTPWEYLLMRSEFGFPPKPDPSQVYKDVKNLLERVSSFFQVNIEPSTEPANLHKNPGTFQIEDDSLASALDLTPGWYCLKSKAPSIDRLDENVSEPNDLNLTDQQDVIRRKNCSLDENECNFLSSNPLTLFDKDDN</sequence>
<dbReference type="InterPro" id="IPR013087">
    <property type="entry name" value="Znf_C2H2_type"/>
</dbReference>
<protein>
    <submittedName>
        <fullName evidence="3">DgyrCDS745</fullName>
    </submittedName>
</protein>
<dbReference type="EMBL" id="CAJFCJ010000001">
    <property type="protein sequence ID" value="CAD5111437.1"/>
    <property type="molecule type" value="Genomic_DNA"/>
</dbReference>
<evidence type="ECO:0000256" key="1">
    <source>
        <dbReference type="PROSITE-ProRule" id="PRU00042"/>
    </source>
</evidence>
<evidence type="ECO:0000313" key="4">
    <source>
        <dbReference type="Proteomes" id="UP000549394"/>
    </source>
</evidence>
<dbReference type="InterPro" id="IPR039946">
    <property type="entry name" value="ZN839"/>
</dbReference>
<dbReference type="PANTHER" id="PTHR16116:SF5">
    <property type="entry name" value="ZINC FINGER PROTEIN 839"/>
    <property type="match status" value="1"/>
</dbReference>
<evidence type="ECO:0000259" key="2">
    <source>
        <dbReference type="PROSITE" id="PS50157"/>
    </source>
</evidence>
<dbReference type="PANTHER" id="PTHR16116">
    <property type="entry name" value="ZINC FINGER PROTEIN 839"/>
    <property type="match status" value="1"/>
</dbReference>
<proteinExistence type="predicted"/>
<keyword evidence="4" id="KW-1185">Reference proteome</keyword>
<keyword evidence="1" id="KW-0862">Zinc</keyword>
<evidence type="ECO:0000313" key="3">
    <source>
        <dbReference type="EMBL" id="CAD5111437.1"/>
    </source>
</evidence>
<gene>
    <name evidence="3" type="ORF">DGYR_LOCUS732</name>
</gene>
<dbReference type="OrthoDB" id="5981545at2759"/>
<organism evidence="3 4">
    <name type="scientific">Dimorphilus gyrociliatus</name>
    <dbReference type="NCBI Taxonomy" id="2664684"/>
    <lineage>
        <taxon>Eukaryota</taxon>
        <taxon>Metazoa</taxon>
        <taxon>Spiralia</taxon>
        <taxon>Lophotrochozoa</taxon>
        <taxon>Annelida</taxon>
        <taxon>Polychaeta</taxon>
        <taxon>Polychaeta incertae sedis</taxon>
        <taxon>Dinophilidae</taxon>
        <taxon>Dimorphilus</taxon>
    </lineage>
</organism>
<name>A0A7I8V6T6_9ANNE</name>
<accession>A0A7I8V6T6</accession>
<comment type="caution">
    <text evidence="3">The sequence shown here is derived from an EMBL/GenBank/DDBJ whole genome shotgun (WGS) entry which is preliminary data.</text>
</comment>
<dbReference type="GO" id="GO:0008270">
    <property type="term" value="F:zinc ion binding"/>
    <property type="evidence" value="ECO:0007669"/>
    <property type="project" value="UniProtKB-KW"/>
</dbReference>
<feature type="domain" description="C2H2-type" evidence="2">
    <location>
        <begin position="227"/>
        <end position="257"/>
    </location>
</feature>
<dbReference type="InterPro" id="IPR031885">
    <property type="entry name" value="DUF4764"/>
</dbReference>
<dbReference type="PROSITE" id="PS50157">
    <property type="entry name" value="ZINC_FINGER_C2H2_2"/>
    <property type="match status" value="1"/>
</dbReference>